<feature type="region of interest" description="Disordered" evidence="1">
    <location>
        <begin position="25"/>
        <end position="156"/>
    </location>
</feature>
<protein>
    <submittedName>
        <fullName evidence="2">Uncharacterized protein</fullName>
    </submittedName>
</protein>
<feature type="compositionally biased region" description="Basic and acidic residues" evidence="1">
    <location>
        <begin position="25"/>
        <end position="49"/>
    </location>
</feature>
<sequence length="156" mass="16267">MSRQRLTMVALAGAGVIGATMYSTRKKETKINDVQNRRIEAHETRELERGSAGVGENKMSGGSSNSATPSDRDPGYREVSTADSTKNLPAGGVSSGYGGGGSTASVTDKLGRSTSILGGSGKKIASRSDEEGYHDTRGISRMGPEIPSKKRSDVAD</sequence>
<keyword evidence="3" id="KW-1185">Reference proteome</keyword>
<name>A0A2T3ZMX9_TRIA4</name>
<evidence type="ECO:0000313" key="2">
    <source>
        <dbReference type="EMBL" id="PTB46160.1"/>
    </source>
</evidence>
<dbReference type="EMBL" id="KZ679256">
    <property type="protein sequence ID" value="PTB46160.1"/>
    <property type="molecule type" value="Genomic_DNA"/>
</dbReference>
<reference evidence="2 3" key="1">
    <citation type="submission" date="2016-07" db="EMBL/GenBank/DDBJ databases">
        <title>Multiple horizontal gene transfer events from other fungi enriched the ability of initially mycotrophic Trichoderma (Ascomycota) to feed on dead plant biomass.</title>
        <authorList>
            <consortium name="DOE Joint Genome Institute"/>
            <person name="Aerts A."/>
            <person name="Atanasova L."/>
            <person name="Chenthamara K."/>
            <person name="Zhang J."/>
            <person name="Grujic M."/>
            <person name="Henrissat B."/>
            <person name="Kuo A."/>
            <person name="Salamov A."/>
            <person name="Lipzen A."/>
            <person name="Labutti K."/>
            <person name="Barry K."/>
            <person name="Miao Y."/>
            <person name="Rahimi M.J."/>
            <person name="Shen Q."/>
            <person name="Grigoriev I.V."/>
            <person name="Kubicek C.P."/>
            <person name="Druzhinina I.S."/>
        </authorList>
    </citation>
    <scope>NUCLEOTIDE SEQUENCE [LARGE SCALE GENOMIC DNA]</scope>
    <source>
        <strain evidence="2 3">CBS 433.97</strain>
    </source>
</reference>
<dbReference type="OrthoDB" id="4923568at2759"/>
<evidence type="ECO:0000256" key="1">
    <source>
        <dbReference type="SAM" id="MobiDB-lite"/>
    </source>
</evidence>
<organism evidence="2 3">
    <name type="scientific">Trichoderma asperellum (strain ATCC 204424 / CBS 433.97 / NBRC 101777)</name>
    <dbReference type="NCBI Taxonomy" id="1042311"/>
    <lineage>
        <taxon>Eukaryota</taxon>
        <taxon>Fungi</taxon>
        <taxon>Dikarya</taxon>
        <taxon>Ascomycota</taxon>
        <taxon>Pezizomycotina</taxon>
        <taxon>Sordariomycetes</taxon>
        <taxon>Hypocreomycetidae</taxon>
        <taxon>Hypocreales</taxon>
        <taxon>Hypocreaceae</taxon>
        <taxon>Trichoderma</taxon>
    </lineage>
</organism>
<feature type="compositionally biased region" description="Polar residues" evidence="1">
    <location>
        <begin position="60"/>
        <end position="69"/>
    </location>
</feature>
<dbReference type="AlphaFoldDB" id="A0A2T3ZMX9"/>
<feature type="compositionally biased region" description="Basic and acidic residues" evidence="1">
    <location>
        <begin position="147"/>
        <end position="156"/>
    </location>
</feature>
<gene>
    <name evidence="2" type="ORF">M441DRAFT_52927</name>
</gene>
<accession>A0A2T3ZMX9</accession>
<proteinExistence type="predicted"/>
<feature type="compositionally biased region" description="Gly residues" evidence="1">
    <location>
        <begin position="93"/>
        <end position="102"/>
    </location>
</feature>
<feature type="compositionally biased region" description="Basic and acidic residues" evidence="1">
    <location>
        <begin position="126"/>
        <end position="138"/>
    </location>
</feature>
<evidence type="ECO:0000313" key="3">
    <source>
        <dbReference type="Proteomes" id="UP000240493"/>
    </source>
</evidence>
<dbReference type="Proteomes" id="UP000240493">
    <property type="component" value="Unassembled WGS sequence"/>
</dbReference>